<feature type="compositionally biased region" description="Basic residues" evidence="1">
    <location>
        <begin position="99"/>
        <end position="113"/>
    </location>
</feature>
<evidence type="ECO:0000313" key="2">
    <source>
        <dbReference type="EMBL" id="CAB0002023.1"/>
    </source>
</evidence>
<gene>
    <name evidence="2" type="ORF">NTEN_LOCUS7810</name>
</gene>
<feature type="non-terminal residue" evidence="2">
    <location>
        <position position="209"/>
    </location>
</feature>
<feature type="region of interest" description="Disordered" evidence="1">
    <location>
        <begin position="98"/>
        <end position="152"/>
    </location>
</feature>
<proteinExistence type="predicted"/>
<dbReference type="AlphaFoldDB" id="A0A6H5GG38"/>
<evidence type="ECO:0000313" key="3">
    <source>
        <dbReference type="Proteomes" id="UP000479000"/>
    </source>
</evidence>
<organism evidence="2 3">
    <name type="scientific">Nesidiocoris tenuis</name>
    <dbReference type="NCBI Taxonomy" id="355587"/>
    <lineage>
        <taxon>Eukaryota</taxon>
        <taxon>Metazoa</taxon>
        <taxon>Ecdysozoa</taxon>
        <taxon>Arthropoda</taxon>
        <taxon>Hexapoda</taxon>
        <taxon>Insecta</taxon>
        <taxon>Pterygota</taxon>
        <taxon>Neoptera</taxon>
        <taxon>Paraneoptera</taxon>
        <taxon>Hemiptera</taxon>
        <taxon>Heteroptera</taxon>
        <taxon>Panheteroptera</taxon>
        <taxon>Cimicomorpha</taxon>
        <taxon>Miridae</taxon>
        <taxon>Dicyphina</taxon>
        <taxon>Nesidiocoris</taxon>
    </lineage>
</organism>
<name>A0A6H5GG38_9HEMI</name>
<sequence>MREIHSNLQYLKSWSPILARRTWLGRRDAKIGRGVRKNPVKNKNYIVSLNFYCVKKIPPRKKKNLQKLSISAKGTSSHYCKLESDNWTGLRRATGLASLRRRPRDLQKRRLRRAAPYAPPPPGPTARRRFRPNSPLALQNGGGGGQNGPEAARRRRWRCWSVMEGEARLMERSVLSSSSAYAGLYLTAPSASVYRKDGFRSQTPELSRD</sequence>
<reference evidence="2 3" key="1">
    <citation type="submission" date="2020-02" db="EMBL/GenBank/DDBJ databases">
        <authorList>
            <person name="Ferguson B K."/>
        </authorList>
    </citation>
    <scope>NUCLEOTIDE SEQUENCE [LARGE SCALE GENOMIC DNA]</scope>
</reference>
<dbReference type="Proteomes" id="UP000479000">
    <property type="component" value="Unassembled WGS sequence"/>
</dbReference>
<protein>
    <submittedName>
        <fullName evidence="2">Uncharacterized protein</fullName>
    </submittedName>
</protein>
<accession>A0A6H5GG38</accession>
<dbReference type="EMBL" id="CADCXU010011884">
    <property type="protein sequence ID" value="CAB0002023.1"/>
    <property type="molecule type" value="Genomic_DNA"/>
</dbReference>
<keyword evidence="3" id="KW-1185">Reference proteome</keyword>
<evidence type="ECO:0000256" key="1">
    <source>
        <dbReference type="SAM" id="MobiDB-lite"/>
    </source>
</evidence>